<feature type="compositionally biased region" description="Low complexity" evidence="4">
    <location>
        <begin position="62"/>
        <end position="71"/>
    </location>
</feature>
<feature type="compositionally biased region" description="Basic and acidic residues" evidence="4">
    <location>
        <begin position="145"/>
        <end position="155"/>
    </location>
</feature>
<evidence type="ECO:0000256" key="2">
    <source>
        <dbReference type="ARBA" id="ARBA00022840"/>
    </source>
</evidence>
<keyword evidence="7" id="KW-1185">Reference proteome</keyword>
<dbReference type="SMART" id="SM00220">
    <property type="entry name" value="S_TKc"/>
    <property type="match status" value="1"/>
</dbReference>
<dbReference type="OrthoDB" id="5396786at2759"/>
<dbReference type="Pfam" id="PF00069">
    <property type="entry name" value="Pkinase"/>
    <property type="match status" value="2"/>
</dbReference>
<evidence type="ECO:0000259" key="5">
    <source>
        <dbReference type="PROSITE" id="PS50011"/>
    </source>
</evidence>
<dbReference type="Proteomes" id="UP000243876">
    <property type="component" value="Unassembled WGS sequence"/>
</dbReference>
<feature type="binding site" evidence="3">
    <location>
        <position position="282"/>
    </location>
    <ligand>
        <name>ATP</name>
        <dbReference type="ChEBI" id="CHEBI:30616"/>
    </ligand>
</feature>
<feature type="compositionally biased region" description="Low complexity" evidence="4">
    <location>
        <begin position="21"/>
        <end position="50"/>
    </location>
</feature>
<dbReference type="PROSITE" id="PS50011">
    <property type="entry name" value="PROTEIN_KINASE_DOM"/>
    <property type="match status" value="1"/>
</dbReference>
<evidence type="ECO:0000256" key="1">
    <source>
        <dbReference type="ARBA" id="ARBA00022741"/>
    </source>
</evidence>
<name>A0A0D6ERR1_SPOSA</name>
<dbReference type="AlphaFoldDB" id="A0A0D6ERR1"/>
<dbReference type="GO" id="GO:0004674">
    <property type="term" value="F:protein serine/threonine kinase activity"/>
    <property type="evidence" value="ECO:0007669"/>
    <property type="project" value="TreeGrafter"/>
</dbReference>
<dbReference type="InterPro" id="IPR000719">
    <property type="entry name" value="Prot_kinase_dom"/>
</dbReference>
<evidence type="ECO:0000313" key="7">
    <source>
        <dbReference type="Proteomes" id="UP000243876"/>
    </source>
</evidence>
<protein>
    <submittedName>
        <fullName evidence="6">SPOSA6832_04355-mRNA-1:cds</fullName>
    </submittedName>
</protein>
<dbReference type="GO" id="GO:0035556">
    <property type="term" value="P:intracellular signal transduction"/>
    <property type="evidence" value="ECO:0007669"/>
    <property type="project" value="TreeGrafter"/>
</dbReference>
<keyword evidence="1 3" id="KW-0547">Nucleotide-binding</keyword>
<dbReference type="GO" id="GO:0005737">
    <property type="term" value="C:cytoplasm"/>
    <property type="evidence" value="ECO:0007669"/>
    <property type="project" value="TreeGrafter"/>
</dbReference>
<feature type="region of interest" description="Disordered" evidence="4">
    <location>
        <begin position="779"/>
        <end position="804"/>
    </location>
</feature>
<dbReference type="PROSITE" id="PS00107">
    <property type="entry name" value="PROTEIN_KINASE_ATP"/>
    <property type="match status" value="1"/>
</dbReference>
<feature type="non-terminal residue" evidence="6">
    <location>
        <position position="1"/>
    </location>
</feature>
<evidence type="ECO:0000256" key="3">
    <source>
        <dbReference type="PROSITE-ProRule" id="PRU10141"/>
    </source>
</evidence>
<keyword evidence="2 3" id="KW-0067">ATP-binding</keyword>
<feature type="region of interest" description="Disordered" evidence="4">
    <location>
        <begin position="958"/>
        <end position="1066"/>
    </location>
</feature>
<feature type="compositionally biased region" description="Low complexity" evidence="4">
    <location>
        <begin position="970"/>
        <end position="979"/>
    </location>
</feature>
<sequence length="1128" mass="120392">MSVASTSRGDPAPPRRPAPPSRSASSYRSPAAPTTSLSPLTTRSSSSSRLYNLAYPDPPSPGSGAASLAPPNDLASYRAWRRDSRDRLYALNGRGGSGGSGRKASWGRENGTSAAKRSKGKGKGKGKAVAFVVGIPSSGEDGDAEPERPEEEAARGTEGAPDGLEGVFANAFDGLGPIALAREPTVEELIRSQVRQPIRTVDSLDLDSLLPFGISDYTFGLHPSSASSSFSNIAQAGSSLAVNEKVENGEPVSPHPDRVSLGKGKFSEVLLVRKGETEYALKHTPLHPHHPLIASRLLREPTILAQLLPHRNLIKVRNTSSSSITGYPLTSRAPQVFETIRTPGHFYLVEECLRSSITLEALVASSPGGVVSTGMAWSVLEQLSSVVRSLHEPLRVCHRDIKVLSLRLRFWSSFILTFLAAGQPENILIRITPPPPNSPPGTDPTLLLKLLDFGLATHYSASEAKLTTCCGSPAYHSPELWRGLREPSGSVRYWGPEIDIWCTGLTLLRCLTPNKYPLGISHTSLQSLADKVVDALLAVPDSSIRQTLAGFLLINGTRRMEAFDRYCLALAQRDIDNPNVEEFGARERKEFKSTTFVPTDLSHRLNLALADSCAMAEGPKLEATVVNEEEFVSRAMRTPTRSRSTSRNRAHQHRRASSSRFNGVTATTSATNSTTATASTAPVPARLPVSTGLTALAFNSPSPELTPDLASPWQTLHDSLPPSPNTPTSDALPLRHLAYPPPIELVLLNPTDEPIRRAVSYVKYALRCAGILYHVRDDASPSSGFSAPTLSSAHSIETSPPSLPPTPYIESFPSPSLADFDDSTYTCFLHCVVKLPPSAENISKASSALIAALRPPLSRAYTADSSFVPRASSTPASSAKLGQRKKEQIKALTFFLSIRKAGSPPLGGPAANDRRRTSGRRSGSATPTKRRSSKDSRIIITLSDDRALPLVRDALRTEPDGSAVAGEGKASASASASASTPAPIPLPEDLLDRGRPGARSQALAARSPNSGSRDARQRREQALERTDEDAVIPPAGLGSTSEGLRMEMGPRRSVEGAEKDGKSGGGLFDFDFAGLVGRLVGGGSGGGTDRRGSIEAAKERTSDGDRGRESQEQRRERVRAAGLAHAAM</sequence>
<accession>A0A0D6ERR1</accession>
<evidence type="ECO:0000313" key="6">
    <source>
        <dbReference type="EMBL" id="CEQ42533.1"/>
    </source>
</evidence>
<organism evidence="6 7">
    <name type="scientific">Sporidiobolus salmonicolor</name>
    <name type="common">Yeast-like fungus</name>
    <name type="synonym">Sporobolomyces salmonicolor</name>
    <dbReference type="NCBI Taxonomy" id="5005"/>
    <lineage>
        <taxon>Eukaryota</taxon>
        <taxon>Fungi</taxon>
        <taxon>Dikarya</taxon>
        <taxon>Basidiomycota</taxon>
        <taxon>Pucciniomycotina</taxon>
        <taxon>Microbotryomycetes</taxon>
        <taxon>Sporidiobolales</taxon>
        <taxon>Sporidiobolaceae</taxon>
        <taxon>Sporobolomyces</taxon>
    </lineage>
</organism>
<feature type="compositionally biased region" description="Basic and acidic residues" evidence="4">
    <location>
        <begin position="1013"/>
        <end position="1025"/>
    </location>
</feature>
<reference evidence="7" key="1">
    <citation type="submission" date="2015-02" db="EMBL/GenBank/DDBJ databases">
        <authorList>
            <person name="Gon?alves P."/>
        </authorList>
    </citation>
    <scope>NUCLEOTIDE SEQUENCE [LARGE SCALE GENOMIC DNA]</scope>
</reference>
<feature type="region of interest" description="Disordered" evidence="4">
    <location>
        <begin position="633"/>
        <end position="683"/>
    </location>
</feature>
<evidence type="ECO:0000256" key="4">
    <source>
        <dbReference type="SAM" id="MobiDB-lite"/>
    </source>
</evidence>
<feature type="region of interest" description="Disordered" evidence="4">
    <location>
        <begin position="903"/>
        <end position="938"/>
    </location>
</feature>
<feature type="domain" description="Protein kinase" evidence="5">
    <location>
        <begin position="255"/>
        <end position="580"/>
    </location>
</feature>
<dbReference type="InterPro" id="IPR011009">
    <property type="entry name" value="Kinase-like_dom_sf"/>
</dbReference>
<proteinExistence type="predicted"/>
<dbReference type="PANTHER" id="PTHR24346">
    <property type="entry name" value="MAP/MICROTUBULE AFFINITY-REGULATING KINASE"/>
    <property type="match status" value="1"/>
</dbReference>
<feature type="compositionally biased region" description="Polar residues" evidence="4">
    <location>
        <begin position="780"/>
        <end position="800"/>
    </location>
</feature>
<feature type="compositionally biased region" description="Basic residues" evidence="4">
    <location>
        <begin position="116"/>
        <end position="126"/>
    </location>
</feature>
<feature type="region of interest" description="Disordered" evidence="4">
    <location>
        <begin position="1081"/>
        <end position="1128"/>
    </location>
</feature>
<dbReference type="InterPro" id="IPR017441">
    <property type="entry name" value="Protein_kinase_ATP_BS"/>
</dbReference>
<gene>
    <name evidence="6" type="primary">SPOSA6832_04355</name>
</gene>
<feature type="compositionally biased region" description="Pro residues" evidence="4">
    <location>
        <begin position="11"/>
        <end position="20"/>
    </location>
</feature>
<feature type="region of interest" description="Disordered" evidence="4">
    <location>
        <begin position="704"/>
        <end position="733"/>
    </location>
</feature>
<feature type="compositionally biased region" description="Basic and acidic residues" evidence="4">
    <location>
        <begin position="1044"/>
        <end position="1062"/>
    </location>
</feature>
<dbReference type="EMBL" id="CENE01000028">
    <property type="protein sequence ID" value="CEQ42533.1"/>
    <property type="molecule type" value="Genomic_DNA"/>
</dbReference>
<feature type="compositionally biased region" description="Basic and acidic residues" evidence="4">
    <location>
        <begin position="1088"/>
        <end position="1119"/>
    </location>
</feature>
<feature type="compositionally biased region" description="Low complexity" evidence="4">
    <location>
        <begin position="633"/>
        <end position="643"/>
    </location>
</feature>
<feature type="region of interest" description="Disordered" evidence="4">
    <location>
        <begin position="89"/>
        <end position="162"/>
    </location>
</feature>
<feature type="compositionally biased region" description="Low complexity" evidence="4">
    <location>
        <begin position="665"/>
        <end position="681"/>
    </location>
</feature>
<feature type="region of interest" description="Disordered" evidence="4">
    <location>
        <begin position="1"/>
        <end position="71"/>
    </location>
</feature>
<dbReference type="Gene3D" id="1.10.510.10">
    <property type="entry name" value="Transferase(Phosphotransferase) domain 1"/>
    <property type="match status" value="1"/>
</dbReference>
<dbReference type="PANTHER" id="PTHR24346:SF30">
    <property type="entry name" value="MATERNAL EMBRYONIC LEUCINE ZIPPER KINASE"/>
    <property type="match status" value="1"/>
</dbReference>
<dbReference type="SUPFAM" id="SSF56112">
    <property type="entry name" value="Protein kinase-like (PK-like)"/>
    <property type="match status" value="1"/>
</dbReference>
<dbReference type="GO" id="GO:0005524">
    <property type="term" value="F:ATP binding"/>
    <property type="evidence" value="ECO:0007669"/>
    <property type="project" value="UniProtKB-UniRule"/>
</dbReference>
<feature type="compositionally biased region" description="Basic residues" evidence="4">
    <location>
        <begin position="644"/>
        <end position="657"/>
    </location>
</feature>